<dbReference type="InterPro" id="IPR029063">
    <property type="entry name" value="SAM-dependent_MTases_sf"/>
</dbReference>
<dbReference type="PROSITE" id="PS00092">
    <property type="entry name" value="N6_MTASE"/>
    <property type="match status" value="1"/>
</dbReference>
<evidence type="ECO:0000313" key="6">
    <source>
        <dbReference type="Proteomes" id="UP000223913"/>
    </source>
</evidence>
<dbReference type="Pfam" id="PF05063">
    <property type="entry name" value="MT-A70"/>
    <property type="match status" value="1"/>
</dbReference>
<dbReference type="RefSeq" id="WP_099155469.1">
    <property type="nucleotide sequence ID" value="NZ_PDUD01000062.1"/>
</dbReference>
<keyword evidence="2" id="KW-0808">Transferase</keyword>
<comment type="similarity">
    <text evidence="4">Belongs to the MT-A70-like family.</text>
</comment>
<evidence type="ECO:0000256" key="4">
    <source>
        <dbReference type="PROSITE-ProRule" id="PRU00489"/>
    </source>
</evidence>
<keyword evidence="3" id="KW-0949">S-adenosyl-L-methionine</keyword>
<dbReference type="OrthoDB" id="9800596at2"/>
<keyword evidence="6" id="KW-1185">Reference proteome</keyword>
<sequence length="196" mass="22503">MTLSSPQSQVAKDFLANFIKPFKTILADPPWRFKARNGRISPEYDKCFRYPTLPLEDIKSIPVPLVADKDSHLYLWIPNSMMQDGLDVMSAWGFTYKTSITWEKIRKDGLPDGSGYGHYFRSATETILFGVRGSLNTTKLSHSFPNVIRSRKREHSRKPDEQYALIESCSPGPFLELFARTARKGWEVFGNETEKF</sequence>
<dbReference type="GO" id="GO:0003676">
    <property type="term" value="F:nucleic acid binding"/>
    <property type="evidence" value="ECO:0007669"/>
    <property type="project" value="InterPro"/>
</dbReference>
<dbReference type="InterPro" id="IPR002052">
    <property type="entry name" value="DNA_methylase_N6_adenine_CS"/>
</dbReference>
<evidence type="ECO:0000256" key="3">
    <source>
        <dbReference type="ARBA" id="ARBA00022691"/>
    </source>
</evidence>
<accession>A0A2D0MY46</accession>
<dbReference type="SUPFAM" id="SSF53335">
    <property type="entry name" value="S-adenosyl-L-methionine-dependent methyltransferases"/>
    <property type="match status" value="1"/>
</dbReference>
<gene>
    <name evidence="5" type="ORF">CRP01_38690</name>
</gene>
<dbReference type="PANTHER" id="PTHR12829:SF7">
    <property type="entry name" value="N6-ADENOSINE-METHYLTRANSFERASE CATALYTIC SUBUNIT"/>
    <property type="match status" value="1"/>
</dbReference>
<dbReference type="EMBL" id="PDUD01000062">
    <property type="protein sequence ID" value="PHN01137.1"/>
    <property type="molecule type" value="Genomic_DNA"/>
</dbReference>
<dbReference type="GO" id="GO:0008168">
    <property type="term" value="F:methyltransferase activity"/>
    <property type="evidence" value="ECO:0007669"/>
    <property type="project" value="UniProtKB-KW"/>
</dbReference>
<dbReference type="PANTHER" id="PTHR12829">
    <property type="entry name" value="N6-ADENOSINE-METHYLTRANSFERASE"/>
    <property type="match status" value="1"/>
</dbReference>
<evidence type="ECO:0000313" key="5">
    <source>
        <dbReference type="EMBL" id="PHN01137.1"/>
    </source>
</evidence>
<comment type="caution">
    <text evidence="5">The sequence shown here is derived from an EMBL/GenBank/DDBJ whole genome shotgun (WGS) entry which is preliminary data.</text>
</comment>
<dbReference type="Proteomes" id="UP000223913">
    <property type="component" value="Unassembled WGS sequence"/>
</dbReference>
<dbReference type="AlphaFoldDB" id="A0A2D0MY46"/>
<dbReference type="PROSITE" id="PS51143">
    <property type="entry name" value="MT_A70"/>
    <property type="match status" value="1"/>
</dbReference>
<proteinExistence type="inferred from homology"/>
<organism evidence="5 6">
    <name type="scientific">Flavilitoribacter nigricans (strain ATCC 23147 / DSM 23189 / NBRC 102662 / NCIMB 1420 / SS-2)</name>
    <name type="common">Lewinella nigricans</name>
    <dbReference type="NCBI Taxonomy" id="1122177"/>
    <lineage>
        <taxon>Bacteria</taxon>
        <taxon>Pseudomonadati</taxon>
        <taxon>Bacteroidota</taxon>
        <taxon>Saprospiria</taxon>
        <taxon>Saprospirales</taxon>
        <taxon>Lewinellaceae</taxon>
        <taxon>Flavilitoribacter</taxon>
    </lineage>
</organism>
<evidence type="ECO:0000256" key="1">
    <source>
        <dbReference type="ARBA" id="ARBA00022603"/>
    </source>
</evidence>
<evidence type="ECO:0000256" key="2">
    <source>
        <dbReference type="ARBA" id="ARBA00022679"/>
    </source>
</evidence>
<protein>
    <submittedName>
        <fullName evidence="5">S-adenosylmethionine-binding protein</fullName>
    </submittedName>
</protein>
<reference evidence="5 6" key="1">
    <citation type="submission" date="2017-10" db="EMBL/GenBank/DDBJ databases">
        <title>The draft genome sequence of Lewinella nigricans NBRC 102662.</title>
        <authorList>
            <person name="Wang K."/>
        </authorList>
    </citation>
    <scope>NUCLEOTIDE SEQUENCE [LARGE SCALE GENOMIC DNA]</scope>
    <source>
        <strain evidence="5 6">NBRC 102662</strain>
    </source>
</reference>
<keyword evidence="1" id="KW-0489">Methyltransferase</keyword>
<dbReference type="InterPro" id="IPR007757">
    <property type="entry name" value="MT-A70-like"/>
</dbReference>
<name>A0A2D0MY46_FLAN2</name>
<dbReference type="GO" id="GO:0032259">
    <property type="term" value="P:methylation"/>
    <property type="evidence" value="ECO:0007669"/>
    <property type="project" value="UniProtKB-KW"/>
</dbReference>